<reference evidence="1" key="1">
    <citation type="journal article" date="2019" name="bioRxiv">
        <title>The Genome of the Zebra Mussel, Dreissena polymorpha: A Resource for Invasive Species Research.</title>
        <authorList>
            <person name="McCartney M.A."/>
            <person name="Auch B."/>
            <person name="Kono T."/>
            <person name="Mallez S."/>
            <person name="Zhang Y."/>
            <person name="Obille A."/>
            <person name="Becker A."/>
            <person name="Abrahante J.E."/>
            <person name="Garbe J."/>
            <person name="Badalamenti J.P."/>
            <person name="Herman A."/>
            <person name="Mangelson H."/>
            <person name="Liachko I."/>
            <person name="Sullivan S."/>
            <person name="Sone E.D."/>
            <person name="Koren S."/>
            <person name="Silverstein K.A.T."/>
            <person name="Beckman K.B."/>
            <person name="Gohl D.M."/>
        </authorList>
    </citation>
    <scope>NUCLEOTIDE SEQUENCE</scope>
    <source>
        <strain evidence="1">Duluth1</strain>
        <tissue evidence="1">Whole animal</tissue>
    </source>
</reference>
<organism evidence="1 2">
    <name type="scientific">Dreissena polymorpha</name>
    <name type="common">Zebra mussel</name>
    <name type="synonym">Mytilus polymorpha</name>
    <dbReference type="NCBI Taxonomy" id="45954"/>
    <lineage>
        <taxon>Eukaryota</taxon>
        <taxon>Metazoa</taxon>
        <taxon>Spiralia</taxon>
        <taxon>Lophotrochozoa</taxon>
        <taxon>Mollusca</taxon>
        <taxon>Bivalvia</taxon>
        <taxon>Autobranchia</taxon>
        <taxon>Heteroconchia</taxon>
        <taxon>Euheterodonta</taxon>
        <taxon>Imparidentia</taxon>
        <taxon>Neoheterodontei</taxon>
        <taxon>Myida</taxon>
        <taxon>Dreissenoidea</taxon>
        <taxon>Dreissenidae</taxon>
        <taxon>Dreissena</taxon>
    </lineage>
</organism>
<protein>
    <submittedName>
        <fullName evidence="1">Uncharacterized protein</fullName>
    </submittedName>
</protein>
<dbReference type="AlphaFoldDB" id="A0A9D4G328"/>
<reference evidence="1" key="2">
    <citation type="submission" date="2020-11" db="EMBL/GenBank/DDBJ databases">
        <authorList>
            <person name="McCartney M.A."/>
            <person name="Auch B."/>
            <person name="Kono T."/>
            <person name="Mallez S."/>
            <person name="Becker A."/>
            <person name="Gohl D.M."/>
            <person name="Silverstein K.A.T."/>
            <person name="Koren S."/>
            <person name="Bechman K.B."/>
            <person name="Herman A."/>
            <person name="Abrahante J.E."/>
            <person name="Garbe J."/>
        </authorList>
    </citation>
    <scope>NUCLEOTIDE SEQUENCE</scope>
    <source>
        <strain evidence="1">Duluth1</strain>
        <tissue evidence="1">Whole animal</tissue>
    </source>
</reference>
<sequence length="54" mass="5634">MPSAAAIVDKPAKSITPPLTLRPLIVLITAPKQMTPGIPTRPIIDSAQTEVVSS</sequence>
<comment type="caution">
    <text evidence="1">The sequence shown here is derived from an EMBL/GenBank/DDBJ whole genome shotgun (WGS) entry which is preliminary data.</text>
</comment>
<accession>A0A9D4G328</accession>
<dbReference type="Proteomes" id="UP000828390">
    <property type="component" value="Unassembled WGS sequence"/>
</dbReference>
<evidence type="ECO:0000313" key="1">
    <source>
        <dbReference type="EMBL" id="KAH3807793.1"/>
    </source>
</evidence>
<keyword evidence="2" id="KW-1185">Reference proteome</keyword>
<name>A0A9D4G328_DREPO</name>
<evidence type="ECO:0000313" key="2">
    <source>
        <dbReference type="Proteomes" id="UP000828390"/>
    </source>
</evidence>
<proteinExistence type="predicted"/>
<gene>
    <name evidence="1" type="ORF">DPMN_136141</name>
</gene>
<dbReference type="EMBL" id="JAIWYP010000006">
    <property type="protein sequence ID" value="KAH3807793.1"/>
    <property type="molecule type" value="Genomic_DNA"/>
</dbReference>